<evidence type="ECO:0000313" key="7">
    <source>
        <dbReference type="EMBL" id="AHC39882.1"/>
    </source>
</evidence>
<dbReference type="InterPro" id="IPR020046">
    <property type="entry name" value="5-3_exonucl_a-hlix_arch_N"/>
</dbReference>
<dbReference type="Pfam" id="PF02739">
    <property type="entry name" value="5_3_exonuc_N"/>
    <property type="match status" value="1"/>
</dbReference>
<dbReference type="PANTHER" id="PTHR42646:SF2">
    <property type="entry name" value="5'-3' EXONUCLEASE FAMILY PROTEIN"/>
    <property type="match status" value="1"/>
</dbReference>
<name>A0ABM5P0G6_9MOLU</name>
<keyword evidence="2" id="KW-0378">Hydrolase</keyword>
<dbReference type="Gene3D" id="3.40.50.1010">
    <property type="entry name" value="5'-nuclease"/>
    <property type="match status" value="1"/>
</dbReference>
<dbReference type="Proteomes" id="UP000018745">
    <property type="component" value="Chromosome"/>
</dbReference>
<dbReference type="InterPro" id="IPR008918">
    <property type="entry name" value="HhH2"/>
</dbReference>
<gene>
    <name evidence="7" type="ORF">OVS_01325</name>
</gene>
<evidence type="ECO:0000256" key="3">
    <source>
        <dbReference type="ARBA" id="ARBA00023125"/>
    </source>
</evidence>
<keyword evidence="8" id="KW-1185">Reference proteome</keyword>
<dbReference type="CDD" id="cd09859">
    <property type="entry name" value="PIN_53EXO"/>
    <property type="match status" value="1"/>
</dbReference>
<dbReference type="SMART" id="SM00475">
    <property type="entry name" value="53EXOc"/>
    <property type="match status" value="1"/>
</dbReference>
<dbReference type="InterPro" id="IPR020045">
    <property type="entry name" value="DNA_polI_H3TH"/>
</dbReference>
<dbReference type="InterPro" id="IPR036279">
    <property type="entry name" value="5-3_exonuclease_C_sf"/>
</dbReference>
<organism evidence="7 8">
    <name type="scientific">Mycoplasma ovis str. Michigan</name>
    <dbReference type="NCBI Taxonomy" id="1415773"/>
    <lineage>
        <taxon>Bacteria</taxon>
        <taxon>Bacillati</taxon>
        <taxon>Mycoplasmatota</taxon>
        <taxon>Mollicutes</taxon>
        <taxon>Mycoplasmataceae</taxon>
        <taxon>Mycoplasma</taxon>
    </lineage>
</organism>
<dbReference type="InterPro" id="IPR029060">
    <property type="entry name" value="PIN-like_dom_sf"/>
</dbReference>
<dbReference type="InterPro" id="IPR038969">
    <property type="entry name" value="FEN"/>
</dbReference>
<feature type="domain" description="5'-3' exonuclease" evidence="6">
    <location>
        <begin position="3"/>
        <end position="266"/>
    </location>
</feature>
<dbReference type="Gene3D" id="1.10.150.20">
    <property type="entry name" value="5' to 3' exonuclease, C-terminal subdomain"/>
    <property type="match status" value="1"/>
</dbReference>
<proteinExistence type="predicted"/>
<comment type="function">
    <text evidence="4">5'-3' exonuclease acting preferentially on double-stranded DNA.</text>
</comment>
<dbReference type="Pfam" id="PF01367">
    <property type="entry name" value="5_3_exonuc"/>
    <property type="match status" value="1"/>
</dbReference>
<reference evidence="7 8" key="1">
    <citation type="journal article" date="2014" name="Genome Announc.">
        <title>Complete Genome Sequence of Mycoplasma ovis Strain Michigan, a Hemoplasma of Sheep with Two Distinct 16S rRNA Genes.</title>
        <authorList>
            <person name="Deshuillers P.L."/>
            <person name="Santos A.P."/>
            <person name="do Nascimento N.C."/>
            <person name="Hampel J.A."/>
            <person name="Bergin I.L."/>
            <person name="Dyson M.C."/>
            <person name="Messick J.B."/>
        </authorList>
    </citation>
    <scope>NUCLEOTIDE SEQUENCE [LARGE SCALE GENOMIC DNA]</scope>
    <source>
        <strain evidence="7 8">Michigan</strain>
    </source>
</reference>
<dbReference type="RefSeq" id="WP_024071052.1">
    <property type="nucleotide sequence ID" value="NC_023062.1"/>
</dbReference>
<keyword evidence="3" id="KW-0238">DNA-binding</keyword>
<evidence type="ECO:0000256" key="4">
    <source>
        <dbReference type="ARBA" id="ARBA00049957"/>
    </source>
</evidence>
<dbReference type="SUPFAM" id="SSF47807">
    <property type="entry name" value="5' to 3' exonuclease, C-terminal subdomain"/>
    <property type="match status" value="1"/>
</dbReference>
<evidence type="ECO:0000256" key="2">
    <source>
        <dbReference type="ARBA" id="ARBA00022801"/>
    </source>
</evidence>
<accession>A0ABM5P0G6</accession>
<dbReference type="EMBL" id="CP006935">
    <property type="protein sequence ID" value="AHC39882.1"/>
    <property type="molecule type" value="Genomic_DNA"/>
</dbReference>
<keyword evidence="7" id="KW-0269">Exonuclease</keyword>
<protein>
    <recommendedName>
        <fullName evidence="5">5'-3' exonuclease</fullName>
    </recommendedName>
</protein>
<evidence type="ECO:0000313" key="8">
    <source>
        <dbReference type="Proteomes" id="UP000018745"/>
    </source>
</evidence>
<dbReference type="InterPro" id="IPR002421">
    <property type="entry name" value="5-3_exonuclease"/>
</dbReference>
<sequence>MIKRALIIDGSSMIHRCFHSVNTKENNLSSEKLRENFFSLFSYQLRKLINLNKYIFGLLAFDIDRKSFRTEILPSYKDQRPPMPQELLDWFPEILEKSKAIGINYAFAPKGFEADDLIGTVSKQLAKADYRVDIVSTDKDLLQLVDYLISMFRVKSSFQLEVNNHMNFAELNEGLLPLQIPLFKALSGDSSDNYSGIPGIGEKNANKLVKEYQTKERLVSSLSKLPEGKIKRSLQENLETLDKCLKLSTIQTEIKFKYSLSDFTLSVENNSRIRKSN</sequence>
<dbReference type="PANTHER" id="PTHR42646">
    <property type="entry name" value="FLAP ENDONUCLEASE XNI"/>
    <property type="match status" value="1"/>
</dbReference>
<dbReference type="CDD" id="cd09898">
    <property type="entry name" value="H3TH_53EXO"/>
    <property type="match status" value="1"/>
</dbReference>
<keyword evidence="1" id="KW-0540">Nuclease</keyword>
<evidence type="ECO:0000256" key="5">
    <source>
        <dbReference type="ARBA" id="ARBA00050026"/>
    </source>
</evidence>
<dbReference type="SMART" id="SM00279">
    <property type="entry name" value="HhH2"/>
    <property type="match status" value="1"/>
</dbReference>
<dbReference type="GO" id="GO:0004527">
    <property type="term" value="F:exonuclease activity"/>
    <property type="evidence" value="ECO:0007669"/>
    <property type="project" value="UniProtKB-KW"/>
</dbReference>
<evidence type="ECO:0000259" key="6">
    <source>
        <dbReference type="SMART" id="SM00475"/>
    </source>
</evidence>
<dbReference type="SUPFAM" id="SSF88723">
    <property type="entry name" value="PIN domain-like"/>
    <property type="match status" value="1"/>
</dbReference>
<evidence type="ECO:0000256" key="1">
    <source>
        <dbReference type="ARBA" id="ARBA00022722"/>
    </source>
</evidence>